<dbReference type="AlphaFoldDB" id="L7C8N4"/>
<dbReference type="EMBL" id="AMWG01000152">
    <property type="protein sequence ID" value="ELP30534.1"/>
    <property type="molecule type" value="Genomic_DNA"/>
</dbReference>
<proteinExistence type="predicted"/>
<organism evidence="1 2">
    <name type="scientific">Rhodopirellula baltica SWK14</name>
    <dbReference type="NCBI Taxonomy" id="993516"/>
    <lineage>
        <taxon>Bacteria</taxon>
        <taxon>Pseudomonadati</taxon>
        <taxon>Planctomycetota</taxon>
        <taxon>Planctomycetia</taxon>
        <taxon>Pirellulales</taxon>
        <taxon>Pirellulaceae</taxon>
        <taxon>Rhodopirellula</taxon>
    </lineage>
</organism>
<reference evidence="1 2" key="1">
    <citation type="journal article" date="2013" name="Mar. Genomics">
        <title>Expression of sulfatases in Rhodopirellula baltica and the diversity of sulfatases in the genus Rhodopirellula.</title>
        <authorList>
            <person name="Wegner C.E."/>
            <person name="Richter-Heitmann T."/>
            <person name="Klindworth A."/>
            <person name="Klockow C."/>
            <person name="Richter M."/>
            <person name="Achstetter T."/>
            <person name="Glockner F.O."/>
            <person name="Harder J."/>
        </authorList>
    </citation>
    <scope>NUCLEOTIDE SEQUENCE [LARGE SCALE GENOMIC DNA]</scope>
    <source>
        <strain evidence="1 2">SWK14</strain>
    </source>
</reference>
<protein>
    <submittedName>
        <fullName evidence="1">Uncharacterized protein</fullName>
    </submittedName>
</protein>
<gene>
    <name evidence="1" type="ORF">RBSWK_05486</name>
</gene>
<name>L7C8N4_RHOBT</name>
<dbReference type="Proteomes" id="UP000010959">
    <property type="component" value="Unassembled WGS sequence"/>
</dbReference>
<evidence type="ECO:0000313" key="2">
    <source>
        <dbReference type="Proteomes" id="UP000010959"/>
    </source>
</evidence>
<sequence length="81" mass="8500">MASRTEDGCAVVGRVLCEGSEHRRALSSQAQLRGEEFSFFERFMVETAISGLPFASSITPGAAGFTGTLPLGPSVGYRGSV</sequence>
<accession>L7C8N4</accession>
<evidence type="ECO:0000313" key="1">
    <source>
        <dbReference type="EMBL" id="ELP30534.1"/>
    </source>
</evidence>
<dbReference type="PATRIC" id="fig|993516.3.peg.5866"/>
<comment type="caution">
    <text evidence="1">The sequence shown here is derived from an EMBL/GenBank/DDBJ whole genome shotgun (WGS) entry which is preliminary data.</text>
</comment>